<feature type="transmembrane region" description="Helical" evidence="1">
    <location>
        <begin position="410"/>
        <end position="433"/>
    </location>
</feature>
<feature type="transmembrane region" description="Helical" evidence="1">
    <location>
        <begin position="262"/>
        <end position="281"/>
    </location>
</feature>
<keyword evidence="1" id="KW-0812">Transmembrane</keyword>
<feature type="transmembrane region" description="Helical" evidence="1">
    <location>
        <begin position="146"/>
        <end position="169"/>
    </location>
</feature>
<name>A0A1G9IZK7_9FIRM</name>
<feature type="transmembrane region" description="Helical" evidence="1">
    <location>
        <begin position="344"/>
        <end position="363"/>
    </location>
</feature>
<dbReference type="STRING" id="1121325.SAMN04515677_101448"/>
<feature type="transmembrane region" description="Helical" evidence="1">
    <location>
        <begin position="301"/>
        <end position="324"/>
    </location>
</feature>
<sequence length="454" mass="50635">MEENSKYENYNSKTGSIIKKSINKNFRLKKNVYNTCSKCENENEEKDNYCRICGNSLNNIEKINIREGKNKNIKSILEQFNLSSIIKTSISSIAILFIMSIIFKAIVSIGFDDLGNFINPIHIIMGLNLGYLDVSSSNMLGSGAITAHLGLLLFLLGPIISLLLSNILFMKNKNKSSKDVFLNSLGVGVVYGIIVFILSILSRMRISFNDMIQYGMAVEASYRPISVFLNGFIIAFLTTYILNFKKKYNSENMHLTLLKKALVIIATGYIITFVVLTGITINDRSYLYEFGMYSYVDQISIGLILSQLSAYMWGFANFIPVTISNTSISAFSLVISDLFLDTKLIFAVMMALGSLIILLNGCSLKRKYKDSKVNVVLMFSVYYAILMGILALFSSVIIGGNLSVFEMNNYQGSIVLGMPVLGAVISSFIYSFALTSIGHKLYVFDDNNIDENIL</sequence>
<feature type="transmembrane region" description="Helical" evidence="1">
    <location>
        <begin position="90"/>
        <end position="111"/>
    </location>
</feature>
<feature type="transmembrane region" description="Helical" evidence="1">
    <location>
        <begin position="222"/>
        <end position="242"/>
    </location>
</feature>
<organism evidence="2 3">
    <name type="scientific">Romboutsia lituseburensis DSM 797</name>
    <dbReference type="NCBI Taxonomy" id="1121325"/>
    <lineage>
        <taxon>Bacteria</taxon>
        <taxon>Bacillati</taxon>
        <taxon>Bacillota</taxon>
        <taxon>Clostridia</taxon>
        <taxon>Peptostreptococcales</taxon>
        <taxon>Peptostreptococcaceae</taxon>
        <taxon>Romboutsia</taxon>
    </lineage>
</organism>
<evidence type="ECO:0000313" key="3">
    <source>
        <dbReference type="Proteomes" id="UP000199068"/>
    </source>
</evidence>
<dbReference type="AlphaFoldDB" id="A0A1G9IZK7"/>
<feature type="transmembrane region" description="Helical" evidence="1">
    <location>
        <begin position="181"/>
        <end position="201"/>
    </location>
</feature>
<evidence type="ECO:0000313" key="2">
    <source>
        <dbReference type="EMBL" id="SDL30698.1"/>
    </source>
</evidence>
<proteinExistence type="predicted"/>
<dbReference type="Proteomes" id="UP000199068">
    <property type="component" value="Unassembled WGS sequence"/>
</dbReference>
<keyword evidence="3" id="KW-1185">Reference proteome</keyword>
<feature type="transmembrane region" description="Helical" evidence="1">
    <location>
        <begin position="375"/>
        <end position="398"/>
    </location>
</feature>
<keyword evidence="1" id="KW-1133">Transmembrane helix</keyword>
<reference evidence="2 3" key="1">
    <citation type="submission" date="2016-10" db="EMBL/GenBank/DDBJ databases">
        <authorList>
            <person name="de Groot N.N."/>
        </authorList>
    </citation>
    <scope>NUCLEOTIDE SEQUENCE [LARGE SCALE GENOMIC DNA]</scope>
    <source>
        <strain evidence="2 3">DSM 797</strain>
    </source>
</reference>
<gene>
    <name evidence="2" type="ORF">SAMN04515677_101448</name>
</gene>
<evidence type="ECO:0000256" key="1">
    <source>
        <dbReference type="SAM" id="Phobius"/>
    </source>
</evidence>
<protein>
    <submittedName>
        <fullName evidence="2">Uncharacterized protein</fullName>
    </submittedName>
</protein>
<dbReference type="RefSeq" id="WP_092722421.1">
    <property type="nucleotide sequence ID" value="NZ_FNGW01000001.1"/>
</dbReference>
<dbReference type="EMBL" id="FNGW01000001">
    <property type="protein sequence ID" value="SDL30698.1"/>
    <property type="molecule type" value="Genomic_DNA"/>
</dbReference>
<keyword evidence="1" id="KW-0472">Membrane</keyword>
<accession>A0A1G9IZK7</accession>